<comment type="caution">
    <text evidence="1">The sequence shown here is derived from an EMBL/GenBank/DDBJ whole genome shotgun (WGS) entry which is preliminary data.</text>
</comment>
<feature type="non-terminal residue" evidence="1">
    <location>
        <position position="67"/>
    </location>
</feature>
<keyword evidence="2" id="KW-1185">Reference proteome</keyword>
<reference evidence="1 2" key="1">
    <citation type="journal article" date="2021" name="Nat. Plants">
        <title>The Taxus genome provides insights into paclitaxel biosynthesis.</title>
        <authorList>
            <person name="Xiong X."/>
            <person name="Gou J."/>
            <person name="Liao Q."/>
            <person name="Li Y."/>
            <person name="Zhou Q."/>
            <person name="Bi G."/>
            <person name="Li C."/>
            <person name="Du R."/>
            <person name="Wang X."/>
            <person name="Sun T."/>
            <person name="Guo L."/>
            <person name="Liang H."/>
            <person name="Lu P."/>
            <person name="Wu Y."/>
            <person name="Zhang Z."/>
            <person name="Ro D.K."/>
            <person name="Shang Y."/>
            <person name="Huang S."/>
            <person name="Yan J."/>
        </authorList>
    </citation>
    <scope>NUCLEOTIDE SEQUENCE [LARGE SCALE GENOMIC DNA]</scope>
    <source>
        <strain evidence="1">Ta-2019</strain>
    </source>
</reference>
<evidence type="ECO:0008006" key="3">
    <source>
        <dbReference type="Google" id="ProtNLM"/>
    </source>
</evidence>
<dbReference type="PANTHER" id="PTHR24559">
    <property type="entry name" value="TRANSPOSON TY3-I GAG-POL POLYPROTEIN"/>
    <property type="match status" value="1"/>
</dbReference>
<dbReference type="Gene3D" id="3.10.10.10">
    <property type="entry name" value="HIV Type 1 Reverse Transcriptase, subunit A, domain 1"/>
    <property type="match status" value="1"/>
</dbReference>
<dbReference type="Proteomes" id="UP000824469">
    <property type="component" value="Unassembled WGS sequence"/>
</dbReference>
<feature type="non-terminal residue" evidence="1">
    <location>
        <position position="1"/>
    </location>
</feature>
<organism evidence="1 2">
    <name type="scientific">Taxus chinensis</name>
    <name type="common">Chinese yew</name>
    <name type="synonym">Taxus wallichiana var. chinensis</name>
    <dbReference type="NCBI Taxonomy" id="29808"/>
    <lineage>
        <taxon>Eukaryota</taxon>
        <taxon>Viridiplantae</taxon>
        <taxon>Streptophyta</taxon>
        <taxon>Embryophyta</taxon>
        <taxon>Tracheophyta</taxon>
        <taxon>Spermatophyta</taxon>
        <taxon>Pinopsida</taxon>
        <taxon>Pinidae</taxon>
        <taxon>Conifers II</taxon>
        <taxon>Cupressales</taxon>
        <taxon>Taxaceae</taxon>
        <taxon>Taxus</taxon>
    </lineage>
</organism>
<name>A0AA38FP56_TAXCH</name>
<dbReference type="AlphaFoldDB" id="A0AA38FP56"/>
<evidence type="ECO:0000313" key="2">
    <source>
        <dbReference type="Proteomes" id="UP000824469"/>
    </source>
</evidence>
<dbReference type="EMBL" id="JAHRHJ020000007">
    <property type="protein sequence ID" value="KAH9307481.1"/>
    <property type="molecule type" value="Genomic_DNA"/>
</dbReference>
<gene>
    <name evidence="1" type="ORF">KI387_035392</name>
</gene>
<dbReference type="SUPFAM" id="SSF56672">
    <property type="entry name" value="DNA/RNA polymerases"/>
    <property type="match status" value="1"/>
</dbReference>
<dbReference type="InterPro" id="IPR043128">
    <property type="entry name" value="Rev_trsase/Diguanyl_cyclase"/>
</dbReference>
<sequence>SSLKDHYPLPSMEQILQVVACSEIFSLLDGYSRYNQMMVKEDDQFKTAFTTKWGPYAYRKMPFGLSN</sequence>
<dbReference type="Gene3D" id="3.30.70.270">
    <property type="match status" value="1"/>
</dbReference>
<accession>A0AA38FP56</accession>
<dbReference type="PANTHER" id="PTHR24559:SF444">
    <property type="entry name" value="REVERSE TRANSCRIPTASE DOMAIN-CONTAINING PROTEIN"/>
    <property type="match status" value="1"/>
</dbReference>
<proteinExistence type="predicted"/>
<evidence type="ECO:0000313" key="1">
    <source>
        <dbReference type="EMBL" id="KAH9307481.1"/>
    </source>
</evidence>
<dbReference type="InterPro" id="IPR043502">
    <property type="entry name" value="DNA/RNA_pol_sf"/>
</dbReference>
<dbReference type="InterPro" id="IPR053134">
    <property type="entry name" value="RNA-dir_DNA_polymerase"/>
</dbReference>
<protein>
    <recommendedName>
        <fullName evidence="3">Reverse transcriptase</fullName>
    </recommendedName>
</protein>